<reference evidence="12" key="2">
    <citation type="submission" date="2020-05" db="UniProtKB">
        <authorList>
            <consortium name="EnsemblMetazoa"/>
        </authorList>
    </citation>
    <scope>IDENTIFICATION</scope>
    <source>
        <strain evidence="12">maculatus3</strain>
    </source>
</reference>
<evidence type="ECO:0000256" key="4">
    <source>
        <dbReference type="ARBA" id="ARBA00022692"/>
    </source>
</evidence>
<dbReference type="InterPro" id="IPR051432">
    <property type="entry name" value="KCNMA1_auxiliary"/>
</dbReference>
<evidence type="ECO:0008006" key="14">
    <source>
        <dbReference type="Google" id="ProtNLM"/>
    </source>
</evidence>
<keyword evidence="3" id="KW-1003">Cell membrane</keyword>
<dbReference type="EnsemblMetazoa" id="AMAM009266-RA">
    <property type="protein sequence ID" value="AMAM009266-PA"/>
    <property type="gene ID" value="AMAM009266"/>
</dbReference>
<comment type="subcellular location">
    <subcellularLocation>
        <location evidence="1">Cell membrane</location>
        <topology evidence="1">Single-pass membrane protein</topology>
    </subcellularLocation>
</comment>
<evidence type="ECO:0000256" key="11">
    <source>
        <dbReference type="SAM" id="MobiDB-lite"/>
    </source>
</evidence>
<evidence type="ECO:0000256" key="8">
    <source>
        <dbReference type="ARBA" id="ARBA00023136"/>
    </source>
</evidence>
<accession>A0A182SLQ5</accession>
<organism evidence="12 13">
    <name type="scientific">Anopheles maculatus</name>
    <dbReference type="NCBI Taxonomy" id="74869"/>
    <lineage>
        <taxon>Eukaryota</taxon>
        <taxon>Metazoa</taxon>
        <taxon>Ecdysozoa</taxon>
        <taxon>Arthropoda</taxon>
        <taxon>Hexapoda</taxon>
        <taxon>Insecta</taxon>
        <taxon>Pterygota</taxon>
        <taxon>Neoptera</taxon>
        <taxon>Endopterygota</taxon>
        <taxon>Diptera</taxon>
        <taxon>Nematocera</taxon>
        <taxon>Culicoidea</taxon>
        <taxon>Culicidae</taxon>
        <taxon>Anophelinae</taxon>
        <taxon>Anopheles</taxon>
        <taxon>Anopheles maculatus group</taxon>
    </lineage>
</organism>
<dbReference type="PANTHER" id="PTHR46473">
    <property type="entry name" value="GH08155P"/>
    <property type="match status" value="1"/>
</dbReference>
<dbReference type="Proteomes" id="UP000075901">
    <property type="component" value="Unassembled WGS sequence"/>
</dbReference>
<feature type="region of interest" description="Disordered" evidence="11">
    <location>
        <begin position="44"/>
        <end position="64"/>
    </location>
</feature>
<evidence type="ECO:0000256" key="1">
    <source>
        <dbReference type="ARBA" id="ARBA00004162"/>
    </source>
</evidence>
<evidence type="ECO:0000256" key="10">
    <source>
        <dbReference type="ARBA" id="ARBA00023303"/>
    </source>
</evidence>
<dbReference type="GO" id="GO:0034220">
    <property type="term" value="P:monoatomic ion transmembrane transport"/>
    <property type="evidence" value="ECO:0007669"/>
    <property type="project" value="UniProtKB-KW"/>
</dbReference>
<dbReference type="InterPro" id="IPR032675">
    <property type="entry name" value="LRR_dom_sf"/>
</dbReference>
<dbReference type="Pfam" id="PF13855">
    <property type="entry name" value="LRR_8"/>
    <property type="match status" value="1"/>
</dbReference>
<evidence type="ECO:0000313" key="13">
    <source>
        <dbReference type="Proteomes" id="UP000075901"/>
    </source>
</evidence>
<keyword evidence="2" id="KW-0813">Transport</keyword>
<dbReference type="GO" id="GO:0005886">
    <property type="term" value="C:plasma membrane"/>
    <property type="evidence" value="ECO:0007669"/>
    <property type="project" value="UniProtKB-SubCell"/>
</dbReference>
<keyword evidence="5" id="KW-0732">Signal</keyword>
<dbReference type="PROSITE" id="PS51450">
    <property type="entry name" value="LRR"/>
    <property type="match status" value="1"/>
</dbReference>
<evidence type="ECO:0000256" key="5">
    <source>
        <dbReference type="ARBA" id="ARBA00022729"/>
    </source>
</evidence>
<reference evidence="13" key="1">
    <citation type="submission" date="2013-09" db="EMBL/GenBank/DDBJ databases">
        <title>The Genome Sequence of Anopheles maculatus species B.</title>
        <authorList>
            <consortium name="The Broad Institute Genomics Platform"/>
            <person name="Neafsey D.E."/>
            <person name="Besansky N."/>
            <person name="Howell P."/>
            <person name="Walton C."/>
            <person name="Young S.K."/>
            <person name="Zeng Q."/>
            <person name="Gargeya S."/>
            <person name="Fitzgerald M."/>
            <person name="Haas B."/>
            <person name="Abouelleil A."/>
            <person name="Allen A.W."/>
            <person name="Alvarado L."/>
            <person name="Arachchi H.M."/>
            <person name="Berlin A.M."/>
            <person name="Chapman S.B."/>
            <person name="Gainer-Dewar J."/>
            <person name="Goldberg J."/>
            <person name="Griggs A."/>
            <person name="Gujja S."/>
            <person name="Hansen M."/>
            <person name="Howarth C."/>
            <person name="Imamovic A."/>
            <person name="Ireland A."/>
            <person name="Larimer J."/>
            <person name="McCowan C."/>
            <person name="Murphy C."/>
            <person name="Pearson M."/>
            <person name="Poon T.W."/>
            <person name="Priest M."/>
            <person name="Roberts A."/>
            <person name="Saif S."/>
            <person name="Shea T."/>
            <person name="Sisk P."/>
            <person name="Sykes S."/>
            <person name="Wortman J."/>
            <person name="Nusbaum C."/>
            <person name="Birren B."/>
        </authorList>
    </citation>
    <scope>NUCLEOTIDE SEQUENCE [LARGE SCALE GENOMIC DNA]</scope>
    <source>
        <strain evidence="13">maculatus3</strain>
    </source>
</reference>
<proteinExistence type="predicted"/>
<protein>
    <recommendedName>
        <fullName evidence="14">SRCR domain-containing protein</fullName>
    </recommendedName>
</protein>
<dbReference type="InterPro" id="IPR001611">
    <property type="entry name" value="Leu-rich_rpt"/>
</dbReference>
<dbReference type="AlphaFoldDB" id="A0A182SLQ5"/>
<evidence type="ECO:0000256" key="3">
    <source>
        <dbReference type="ARBA" id="ARBA00022475"/>
    </source>
</evidence>
<keyword evidence="7" id="KW-0406">Ion transport</keyword>
<keyword evidence="6" id="KW-1133">Transmembrane helix</keyword>
<dbReference type="SUPFAM" id="SSF52058">
    <property type="entry name" value="L domain-like"/>
    <property type="match status" value="1"/>
</dbReference>
<evidence type="ECO:0000256" key="9">
    <source>
        <dbReference type="ARBA" id="ARBA00023157"/>
    </source>
</evidence>
<evidence type="ECO:0000256" key="6">
    <source>
        <dbReference type="ARBA" id="ARBA00022989"/>
    </source>
</evidence>
<keyword evidence="4" id="KW-0812">Transmembrane</keyword>
<keyword evidence="9" id="KW-1015">Disulfide bond</keyword>
<evidence type="ECO:0000256" key="2">
    <source>
        <dbReference type="ARBA" id="ARBA00022448"/>
    </source>
</evidence>
<name>A0A182SLQ5_9DIPT</name>
<evidence type="ECO:0000256" key="7">
    <source>
        <dbReference type="ARBA" id="ARBA00023065"/>
    </source>
</evidence>
<keyword evidence="8" id="KW-0472">Membrane</keyword>
<evidence type="ECO:0000313" key="12">
    <source>
        <dbReference type="EnsemblMetazoa" id="AMAM009266-PA"/>
    </source>
</evidence>
<dbReference type="VEuPathDB" id="VectorBase:AMAM009266"/>
<sequence>MCTHEHRTLLTVVPVTAQLPLSLQNLVVENVAIGECAFRPPSPASQLQGASPAGNPPASNSNRPVCYFTPPNRTICFRGIETKRFQAGGKFNLTRWLILCDWPMKTFDPLVLSRLVPRIERLAVTGRILQRLAHDFPALPYLRMVNITGTRLNHTGMNAFYELERLQVLNLRGNELEQIQPYRFRSGHVEVYLQGNLWNCTNDMIWLLKEQSRQYVDKPTLVCKDWKYTGRPVLTAME</sequence>
<keyword evidence="13" id="KW-1185">Reference proteome</keyword>
<dbReference type="PANTHER" id="PTHR46473:SF22">
    <property type="entry name" value="ELRR (EXTRACELLULAR LEUCINE-RICH REPEAT) ONLY"/>
    <property type="match status" value="1"/>
</dbReference>
<dbReference type="Gene3D" id="3.80.10.10">
    <property type="entry name" value="Ribonuclease Inhibitor"/>
    <property type="match status" value="1"/>
</dbReference>
<keyword evidence="10" id="KW-0407">Ion channel</keyword>